<keyword evidence="1" id="KW-0732">Signal</keyword>
<dbReference type="AlphaFoldDB" id="A0A9P5YJ82"/>
<evidence type="ECO:0000313" key="2">
    <source>
        <dbReference type="EMBL" id="KAF9470838.1"/>
    </source>
</evidence>
<reference evidence="2" key="1">
    <citation type="submission" date="2020-11" db="EMBL/GenBank/DDBJ databases">
        <authorList>
            <consortium name="DOE Joint Genome Institute"/>
            <person name="Ahrendt S."/>
            <person name="Riley R."/>
            <person name="Andreopoulos W."/>
            <person name="Labutti K."/>
            <person name="Pangilinan J."/>
            <person name="Ruiz-Duenas F.J."/>
            <person name="Barrasa J.M."/>
            <person name="Sanchez-Garcia M."/>
            <person name="Camarero S."/>
            <person name="Miyauchi S."/>
            <person name="Serrano A."/>
            <person name="Linde D."/>
            <person name="Babiker R."/>
            <person name="Drula E."/>
            <person name="Ayuso-Fernandez I."/>
            <person name="Pacheco R."/>
            <person name="Padilla G."/>
            <person name="Ferreira P."/>
            <person name="Barriuso J."/>
            <person name="Kellner H."/>
            <person name="Castanera R."/>
            <person name="Alfaro M."/>
            <person name="Ramirez L."/>
            <person name="Pisabarro A.G."/>
            <person name="Kuo A."/>
            <person name="Tritt A."/>
            <person name="Lipzen A."/>
            <person name="He G."/>
            <person name="Yan M."/>
            <person name="Ng V."/>
            <person name="Cullen D."/>
            <person name="Martin F."/>
            <person name="Rosso M.-N."/>
            <person name="Henrissat B."/>
            <person name="Hibbett D."/>
            <person name="Martinez A.T."/>
            <person name="Grigoriev I.V."/>
        </authorList>
    </citation>
    <scope>NUCLEOTIDE SEQUENCE</scope>
    <source>
        <strain evidence="2">CIRM-BRFM 674</strain>
    </source>
</reference>
<comment type="caution">
    <text evidence="2">The sequence shown here is derived from an EMBL/GenBank/DDBJ whole genome shotgun (WGS) entry which is preliminary data.</text>
</comment>
<dbReference type="EMBL" id="MU155834">
    <property type="protein sequence ID" value="KAF9470838.1"/>
    <property type="molecule type" value="Genomic_DNA"/>
</dbReference>
<gene>
    <name evidence="2" type="ORF">BDN70DRAFT_869509</name>
</gene>
<organism evidence="2 3">
    <name type="scientific">Pholiota conissans</name>
    <dbReference type="NCBI Taxonomy" id="109636"/>
    <lineage>
        <taxon>Eukaryota</taxon>
        <taxon>Fungi</taxon>
        <taxon>Dikarya</taxon>
        <taxon>Basidiomycota</taxon>
        <taxon>Agaricomycotina</taxon>
        <taxon>Agaricomycetes</taxon>
        <taxon>Agaricomycetidae</taxon>
        <taxon>Agaricales</taxon>
        <taxon>Agaricineae</taxon>
        <taxon>Strophariaceae</taxon>
        <taxon>Pholiota</taxon>
    </lineage>
</organism>
<protein>
    <submittedName>
        <fullName evidence="2">Uncharacterized protein</fullName>
    </submittedName>
</protein>
<sequence>MQTFRKLRLFIFFCFTSLGTVPISGQDITPTCKFSCPELDLLAQPLVKRANAIGHNSFYSVFECFYFSAESRSMAHKCSYDKTTGAHRLGYRDDQCPPSAVPCENNEERPPKFSNFEDGLDVPPWVENGRYLLYLKEHGH</sequence>
<feature type="signal peptide" evidence="1">
    <location>
        <begin position="1"/>
        <end position="25"/>
    </location>
</feature>
<evidence type="ECO:0000256" key="1">
    <source>
        <dbReference type="SAM" id="SignalP"/>
    </source>
</evidence>
<name>A0A9P5YJ82_9AGAR</name>
<evidence type="ECO:0000313" key="3">
    <source>
        <dbReference type="Proteomes" id="UP000807469"/>
    </source>
</evidence>
<accession>A0A9P5YJ82</accession>
<feature type="chain" id="PRO_5040126420" evidence="1">
    <location>
        <begin position="26"/>
        <end position="140"/>
    </location>
</feature>
<dbReference type="Proteomes" id="UP000807469">
    <property type="component" value="Unassembled WGS sequence"/>
</dbReference>
<keyword evidence="3" id="KW-1185">Reference proteome</keyword>
<proteinExistence type="predicted"/>
<dbReference type="OrthoDB" id="2978948at2759"/>